<reference evidence="2" key="1">
    <citation type="journal article" date="2022" name="bioRxiv">
        <title>Genomics of Preaxostyla Flagellates Illuminates Evolutionary Transitions and the Path Towards Mitochondrial Loss.</title>
        <authorList>
            <person name="Novak L.V.F."/>
            <person name="Treitli S.C."/>
            <person name="Pyrih J."/>
            <person name="Halakuc P."/>
            <person name="Pipaliya S.V."/>
            <person name="Vacek V."/>
            <person name="Brzon O."/>
            <person name="Soukal P."/>
            <person name="Eme L."/>
            <person name="Dacks J.B."/>
            <person name="Karnkowska A."/>
            <person name="Elias M."/>
            <person name="Hampl V."/>
        </authorList>
    </citation>
    <scope>NUCLEOTIDE SEQUENCE</scope>
    <source>
        <strain evidence="2">RCP-MX</strain>
    </source>
</reference>
<sequence>MSGAPQNTPPPAPSATAQLDVRPPYISHYRRLLDFWAGHSDLFMGSHALFFASPENMDYSKTLAMQSWLFSYEFPKTMFMTSPASCRVYTSGKKAVFPR</sequence>
<organism evidence="2 3">
    <name type="scientific">Paratrimastix pyriformis</name>
    <dbReference type="NCBI Taxonomy" id="342808"/>
    <lineage>
        <taxon>Eukaryota</taxon>
        <taxon>Metamonada</taxon>
        <taxon>Preaxostyla</taxon>
        <taxon>Paratrimastigidae</taxon>
        <taxon>Paratrimastix</taxon>
    </lineage>
</organism>
<dbReference type="InterPro" id="IPR029148">
    <property type="entry name" value="FACT-SPT16_Nlobe"/>
</dbReference>
<dbReference type="InterPro" id="IPR029149">
    <property type="entry name" value="Creatin/AminoP/Spt16_N"/>
</dbReference>
<dbReference type="Gene3D" id="3.40.350.10">
    <property type="entry name" value="Creatinase/prolidase N-terminal domain"/>
    <property type="match status" value="1"/>
</dbReference>
<proteinExistence type="predicted"/>
<gene>
    <name evidence="2" type="ORF">PAPYR_13419</name>
</gene>
<accession>A0ABQ8U2G9</accession>
<dbReference type="Proteomes" id="UP001141327">
    <property type="component" value="Unassembled WGS sequence"/>
</dbReference>
<evidence type="ECO:0000259" key="1">
    <source>
        <dbReference type="Pfam" id="PF14826"/>
    </source>
</evidence>
<evidence type="ECO:0000313" key="3">
    <source>
        <dbReference type="Proteomes" id="UP001141327"/>
    </source>
</evidence>
<dbReference type="Pfam" id="PF14826">
    <property type="entry name" value="FACT-Spt16_Nlob"/>
    <property type="match status" value="1"/>
</dbReference>
<feature type="domain" description="FACT complex subunit SPT16 N-terminal lobe" evidence="1">
    <location>
        <begin position="28"/>
        <end position="96"/>
    </location>
</feature>
<dbReference type="EMBL" id="JAPMOS010000514">
    <property type="protein sequence ID" value="KAJ4452436.1"/>
    <property type="molecule type" value="Genomic_DNA"/>
</dbReference>
<comment type="caution">
    <text evidence="2">The sequence shown here is derived from an EMBL/GenBank/DDBJ whole genome shotgun (WGS) entry which is preliminary data.</text>
</comment>
<evidence type="ECO:0000313" key="2">
    <source>
        <dbReference type="EMBL" id="KAJ4452436.1"/>
    </source>
</evidence>
<name>A0ABQ8U2G9_9EUKA</name>
<keyword evidence="3" id="KW-1185">Reference proteome</keyword>
<protein>
    <recommendedName>
        <fullName evidence="1">FACT complex subunit SPT16 N-terminal lobe domain-containing protein</fullName>
    </recommendedName>
</protein>